<dbReference type="PANTHER" id="PTHR45913">
    <property type="entry name" value="EPM2A-INTERACTING PROTEIN 1"/>
    <property type="match status" value="1"/>
</dbReference>
<protein>
    <recommendedName>
        <fullName evidence="4">Transposase</fullName>
    </recommendedName>
</protein>
<feature type="region of interest" description="Disordered" evidence="1">
    <location>
        <begin position="1"/>
        <end position="29"/>
    </location>
</feature>
<name>A0AAW0NLW1_9GOBI</name>
<feature type="compositionally biased region" description="Basic and acidic residues" evidence="1">
    <location>
        <begin position="19"/>
        <end position="29"/>
    </location>
</feature>
<reference evidence="3" key="1">
    <citation type="submission" date="2024-04" db="EMBL/GenBank/DDBJ databases">
        <title>Salinicola lusitanus LLJ914,a marine bacterium isolated from the Okinawa Trough.</title>
        <authorList>
            <person name="Li J."/>
        </authorList>
    </citation>
    <scope>NUCLEOTIDE SEQUENCE [LARGE SCALE GENOMIC DNA]</scope>
</reference>
<keyword evidence="3" id="KW-1185">Reference proteome</keyword>
<accession>A0AAW0NLW1</accession>
<evidence type="ECO:0000313" key="2">
    <source>
        <dbReference type="EMBL" id="KAK7899542.1"/>
    </source>
</evidence>
<dbReference type="Proteomes" id="UP001460270">
    <property type="component" value="Unassembled WGS sequence"/>
</dbReference>
<evidence type="ECO:0000256" key="1">
    <source>
        <dbReference type="SAM" id="MobiDB-lite"/>
    </source>
</evidence>
<gene>
    <name evidence="2" type="ORF">WMY93_020395</name>
</gene>
<sequence>MNTICRDPQDPGDFTVYSRNKETKSEGERGQPCLIDEVSHCQSPSRKDRSFLKVCSAVADKRVKDRLVRGLNLAEVKGGGGVSALKASFLVADRIAKAKKPFTIGEELILPAAKDICRELFGDAAAQKIAQIPLSATTVTRRIDEISEDIEAQLIERISASPWYAIQVDESTDVDNRAVMLVFVRYVFQEDVHEDMLCALLLPTNTTASEIFSALNDYMSGKLDWSFCVGVCTDGARAMTGRLSGFTTRVKEVAPECESTHCVIHREMLASKNCLPN</sequence>
<dbReference type="AlphaFoldDB" id="A0AAW0NLW1"/>
<dbReference type="EMBL" id="JBBPFD010000014">
    <property type="protein sequence ID" value="KAK7899542.1"/>
    <property type="molecule type" value="Genomic_DNA"/>
</dbReference>
<evidence type="ECO:0008006" key="4">
    <source>
        <dbReference type="Google" id="ProtNLM"/>
    </source>
</evidence>
<organism evidence="2 3">
    <name type="scientific">Mugilogobius chulae</name>
    <name type="common">yellowstripe goby</name>
    <dbReference type="NCBI Taxonomy" id="88201"/>
    <lineage>
        <taxon>Eukaryota</taxon>
        <taxon>Metazoa</taxon>
        <taxon>Chordata</taxon>
        <taxon>Craniata</taxon>
        <taxon>Vertebrata</taxon>
        <taxon>Euteleostomi</taxon>
        <taxon>Actinopterygii</taxon>
        <taxon>Neopterygii</taxon>
        <taxon>Teleostei</taxon>
        <taxon>Neoteleostei</taxon>
        <taxon>Acanthomorphata</taxon>
        <taxon>Gobiaria</taxon>
        <taxon>Gobiiformes</taxon>
        <taxon>Gobioidei</taxon>
        <taxon>Gobiidae</taxon>
        <taxon>Gobionellinae</taxon>
        <taxon>Mugilogobius</taxon>
    </lineage>
</organism>
<evidence type="ECO:0000313" key="3">
    <source>
        <dbReference type="Proteomes" id="UP001460270"/>
    </source>
</evidence>
<comment type="caution">
    <text evidence="2">The sequence shown here is derived from an EMBL/GenBank/DDBJ whole genome shotgun (WGS) entry which is preliminary data.</text>
</comment>
<dbReference type="PANTHER" id="PTHR45913:SF19">
    <property type="entry name" value="LOW QUALITY PROTEIN: ZINC FINGER BED DOMAIN-CONTAINING PROTEIN 5-LIKE"/>
    <property type="match status" value="1"/>
</dbReference>
<proteinExistence type="predicted"/>